<feature type="non-terminal residue" evidence="2">
    <location>
        <position position="1"/>
    </location>
</feature>
<dbReference type="PANTHER" id="PTHR28633:SF1">
    <property type="entry name" value="BLOC-2 COMPLEX MEMBER HPS3"/>
    <property type="match status" value="1"/>
</dbReference>
<dbReference type="Proteomes" id="UP000519225">
    <property type="component" value="Unassembled WGS sequence"/>
</dbReference>
<dbReference type="EMBL" id="VZTS01009091">
    <property type="protein sequence ID" value="NXT49521.1"/>
    <property type="molecule type" value="Genomic_DNA"/>
</dbReference>
<evidence type="ECO:0000313" key="2">
    <source>
        <dbReference type="EMBL" id="NXT49521.1"/>
    </source>
</evidence>
<dbReference type="GO" id="GO:0005737">
    <property type="term" value="C:cytoplasm"/>
    <property type="evidence" value="ECO:0007669"/>
    <property type="project" value="TreeGrafter"/>
</dbReference>
<organism evidence="2 3">
    <name type="scientific">Pluvianellus socialis</name>
    <name type="common">Magellanic plover</name>
    <dbReference type="NCBI Taxonomy" id="227228"/>
    <lineage>
        <taxon>Eukaryota</taxon>
        <taxon>Metazoa</taxon>
        <taxon>Chordata</taxon>
        <taxon>Craniata</taxon>
        <taxon>Vertebrata</taxon>
        <taxon>Euteleostomi</taxon>
        <taxon>Archelosauria</taxon>
        <taxon>Archosauria</taxon>
        <taxon>Dinosauria</taxon>
        <taxon>Saurischia</taxon>
        <taxon>Theropoda</taxon>
        <taxon>Coelurosauria</taxon>
        <taxon>Aves</taxon>
        <taxon>Neognathae</taxon>
        <taxon>Neoaves</taxon>
        <taxon>Charadriiformes</taxon>
        <taxon>Charadriidae</taxon>
        <taxon>Pluvianellus</taxon>
    </lineage>
</organism>
<sequence length="196" mass="22151">ILCSNSENTVPQLLVDFWEALLVVCSQEIILQELLLRVTSQYVWRISKQRLPETKPLKTAEDLINSCNHFGLIFPWVTSIMSVGSPFHKDYYEDISKLQSLLCSQSINVASALPVLEPLTEAGDVSLAIRVLCNTRLGKYEEAIEQLLERCPDAAVLYAQYELKGDNRALWWNKLLPELCKRARLTGNDSPVLISS</sequence>
<gene>
    <name evidence="2" type="primary">Hps3_1</name>
    <name evidence="2" type="ORF">PLUSOC_R15373</name>
</gene>
<dbReference type="InterPro" id="IPR029438">
    <property type="entry name" value="HPS3_C"/>
</dbReference>
<accession>A0A7L3D1K4</accession>
<dbReference type="Pfam" id="PF14763">
    <property type="entry name" value="HPS3_C"/>
    <property type="match status" value="1"/>
</dbReference>
<protein>
    <submittedName>
        <fullName evidence="2">HPS3 protein</fullName>
    </submittedName>
</protein>
<dbReference type="AlphaFoldDB" id="A0A7L3D1K4"/>
<dbReference type="GO" id="GO:0031084">
    <property type="term" value="C:BLOC-2 complex"/>
    <property type="evidence" value="ECO:0007669"/>
    <property type="project" value="TreeGrafter"/>
</dbReference>
<name>A0A7L3D1K4_PLUSO</name>
<keyword evidence="3" id="KW-1185">Reference proteome</keyword>
<proteinExistence type="predicted"/>
<reference evidence="2 3" key="1">
    <citation type="submission" date="2019-09" db="EMBL/GenBank/DDBJ databases">
        <title>Bird 10,000 Genomes (B10K) Project - Family phase.</title>
        <authorList>
            <person name="Zhang G."/>
        </authorList>
    </citation>
    <scope>NUCLEOTIDE SEQUENCE [LARGE SCALE GENOMIC DNA]</scope>
    <source>
        <strain evidence="2">B10K-DU-012-14</strain>
        <tissue evidence="2">Blood</tissue>
    </source>
</reference>
<feature type="domain" description="BLOC-2 complex member HPS3 C-terminal" evidence="1">
    <location>
        <begin position="2"/>
        <end position="196"/>
    </location>
</feature>
<comment type="caution">
    <text evidence="2">The sequence shown here is derived from an EMBL/GenBank/DDBJ whole genome shotgun (WGS) entry which is preliminary data.</text>
</comment>
<dbReference type="PANTHER" id="PTHR28633">
    <property type="entry name" value="HERMANSKY-PUDLAK SYNDROME 3 PROTEIN"/>
    <property type="match status" value="1"/>
</dbReference>
<evidence type="ECO:0000259" key="1">
    <source>
        <dbReference type="Pfam" id="PF14763"/>
    </source>
</evidence>
<feature type="non-terminal residue" evidence="2">
    <location>
        <position position="196"/>
    </location>
</feature>
<evidence type="ECO:0000313" key="3">
    <source>
        <dbReference type="Proteomes" id="UP000519225"/>
    </source>
</evidence>
<dbReference type="InterPro" id="IPR017216">
    <property type="entry name" value="HPS3"/>
</dbReference>